<comment type="cofactor">
    <cofactor evidence="1 6">
        <name>Fe(3+)</name>
        <dbReference type="ChEBI" id="CHEBI:29034"/>
    </cofactor>
</comment>
<evidence type="ECO:0000256" key="1">
    <source>
        <dbReference type="ARBA" id="ARBA00001965"/>
    </source>
</evidence>
<reference evidence="8 9" key="1">
    <citation type="submission" date="2022-10" db="EMBL/GenBank/DDBJ databases">
        <title>paucibacter sp. hw8 Genome sequencing.</title>
        <authorList>
            <person name="Park S."/>
        </authorList>
    </citation>
    <scope>NUCLEOTIDE SEQUENCE [LARGE SCALE GENOMIC DNA]</scope>
    <source>
        <strain evidence="9">hw8</strain>
    </source>
</reference>
<dbReference type="PANTHER" id="PTHR47627">
    <property type="entry name" value="RUBREDOXIN"/>
    <property type="match status" value="1"/>
</dbReference>
<organism evidence="8 9">
    <name type="scientific">Roseateles koreensis</name>
    <dbReference type="NCBI Taxonomy" id="2987526"/>
    <lineage>
        <taxon>Bacteria</taxon>
        <taxon>Pseudomonadati</taxon>
        <taxon>Pseudomonadota</taxon>
        <taxon>Betaproteobacteria</taxon>
        <taxon>Burkholderiales</taxon>
        <taxon>Sphaerotilaceae</taxon>
        <taxon>Roseateles</taxon>
    </lineage>
</organism>
<dbReference type="Gene3D" id="2.20.28.10">
    <property type="match status" value="1"/>
</dbReference>
<evidence type="ECO:0000313" key="9">
    <source>
        <dbReference type="Proteomes" id="UP001219862"/>
    </source>
</evidence>
<dbReference type="CDD" id="cd00730">
    <property type="entry name" value="rubredoxin"/>
    <property type="match status" value="1"/>
</dbReference>
<dbReference type="RefSeq" id="WP_273597257.1">
    <property type="nucleotide sequence ID" value="NZ_JAQQXS010000011.1"/>
</dbReference>
<dbReference type="Proteomes" id="UP001219862">
    <property type="component" value="Unassembled WGS sequence"/>
</dbReference>
<protein>
    <recommendedName>
        <fullName evidence="6">Rubredoxin</fullName>
    </recommendedName>
</protein>
<keyword evidence="9" id="KW-1185">Reference proteome</keyword>
<feature type="domain" description="Rubredoxin-like" evidence="7">
    <location>
        <begin position="29"/>
        <end position="80"/>
    </location>
</feature>
<evidence type="ECO:0000313" key="8">
    <source>
        <dbReference type="EMBL" id="MDC8786141.1"/>
    </source>
</evidence>
<evidence type="ECO:0000259" key="7">
    <source>
        <dbReference type="PROSITE" id="PS50903"/>
    </source>
</evidence>
<comment type="caution">
    <text evidence="8">The sequence shown here is derived from an EMBL/GenBank/DDBJ whole genome shotgun (WGS) entry which is preliminary data.</text>
</comment>
<dbReference type="PRINTS" id="PR00163">
    <property type="entry name" value="RUBREDOXIN"/>
</dbReference>
<sequence length="86" mass="9337">MSRVGADLGLGAARFEGSYLGDAQRLPADSRLECKICWWVYDPALGDPVWQVAPGLAFADLPAYWRCPQCDGEAAQFMVLSAEIGD</sequence>
<keyword evidence="3 6" id="KW-0479">Metal-binding</keyword>
<dbReference type="SUPFAM" id="SSF57802">
    <property type="entry name" value="Rubredoxin-like"/>
    <property type="match status" value="1"/>
</dbReference>
<dbReference type="PROSITE" id="PS00202">
    <property type="entry name" value="RUBREDOXIN"/>
    <property type="match status" value="1"/>
</dbReference>
<dbReference type="Pfam" id="PF00301">
    <property type="entry name" value="Rubredoxin"/>
    <property type="match status" value="1"/>
</dbReference>
<evidence type="ECO:0000256" key="4">
    <source>
        <dbReference type="ARBA" id="ARBA00022982"/>
    </source>
</evidence>
<proteinExistence type="inferred from homology"/>
<dbReference type="InterPro" id="IPR050526">
    <property type="entry name" value="Rubredoxin_ET"/>
</dbReference>
<dbReference type="InterPro" id="IPR024934">
    <property type="entry name" value="Rubredoxin-like_dom"/>
</dbReference>
<gene>
    <name evidence="8" type="ORF">PRZ01_13155</name>
</gene>
<dbReference type="InterPro" id="IPR018527">
    <property type="entry name" value="Rubredoxin_Fe_BS"/>
</dbReference>
<keyword evidence="4 6" id="KW-0249">Electron transport</keyword>
<comment type="similarity">
    <text evidence="6">Belongs to the rubredoxin family.</text>
</comment>
<evidence type="ECO:0000256" key="5">
    <source>
        <dbReference type="ARBA" id="ARBA00023004"/>
    </source>
</evidence>
<dbReference type="PANTHER" id="PTHR47627:SF1">
    <property type="entry name" value="RUBREDOXIN-1-RELATED"/>
    <property type="match status" value="1"/>
</dbReference>
<dbReference type="PROSITE" id="PS50903">
    <property type="entry name" value="RUBREDOXIN_LIKE"/>
    <property type="match status" value="1"/>
</dbReference>
<name>A0ABT5KWE1_9BURK</name>
<keyword evidence="5 6" id="KW-0408">Iron</keyword>
<accession>A0ABT5KWE1</accession>
<evidence type="ECO:0000256" key="2">
    <source>
        <dbReference type="ARBA" id="ARBA00022448"/>
    </source>
</evidence>
<dbReference type="EMBL" id="JAQQXS010000011">
    <property type="protein sequence ID" value="MDC8786141.1"/>
    <property type="molecule type" value="Genomic_DNA"/>
</dbReference>
<dbReference type="InterPro" id="IPR024935">
    <property type="entry name" value="Rubredoxin_dom"/>
</dbReference>
<evidence type="ECO:0000256" key="6">
    <source>
        <dbReference type="RuleBase" id="RU003820"/>
    </source>
</evidence>
<keyword evidence="2" id="KW-0813">Transport</keyword>
<evidence type="ECO:0000256" key="3">
    <source>
        <dbReference type="ARBA" id="ARBA00022723"/>
    </source>
</evidence>